<feature type="signal peptide" evidence="1">
    <location>
        <begin position="1"/>
        <end position="20"/>
    </location>
</feature>
<sequence>MTCQFTSLLLTVGLLAVALAMPTEQQEPKSGDAAGAELDPDVAHGLFGSLFGLLFNSVGTAATAAVSTVGNVFTALG</sequence>
<gene>
    <name evidence="2" type="ORF">pipiens_002751</name>
</gene>
<keyword evidence="3" id="KW-1185">Reference proteome</keyword>
<accession>A0ABD1D8T2</accession>
<organism evidence="2 3">
    <name type="scientific">Culex pipiens pipiens</name>
    <name type="common">Northern house mosquito</name>
    <dbReference type="NCBI Taxonomy" id="38569"/>
    <lineage>
        <taxon>Eukaryota</taxon>
        <taxon>Metazoa</taxon>
        <taxon>Ecdysozoa</taxon>
        <taxon>Arthropoda</taxon>
        <taxon>Hexapoda</taxon>
        <taxon>Insecta</taxon>
        <taxon>Pterygota</taxon>
        <taxon>Neoptera</taxon>
        <taxon>Endopterygota</taxon>
        <taxon>Diptera</taxon>
        <taxon>Nematocera</taxon>
        <taxon>Culicoidea</taxon>
        <taxon>Culicidae</taxon>
        <taxon>Culicinae</taxon>
        <taxon>Culicini</taxon>
        <taxon>Culex</taxon>
        <taxon>Culex</taxon>
    </lineage>
</organism>
<reference evidence="2 3" key="1">
    <citation type="submission" date="2024-05" db="EMBL/GenBank/DDBJ databases">
        <title>Culex pipiens pipiens assembly and annotation.</title>
        <authorList>
            <person name="Alout H."/>
            <person name="Durand T."/>
        </authorList>
    </citation>
    <scope>NUCLEOTIDE SEQUENCE [LARGE SCALE GENOMIC DNA]</scope>
    <source>
        <strain evidence="2">HA-2024</strain>
        <tissue evidence="2">Whole body</tissue>
    </source>
</reference>
<evidence type="ECO:0008006" key="4">
    <source>
        <dbReference type="Google" id="ProtNLM"/>
    </source>
</evidence>
<keyword evidence="1" id="KW-0732">Signal</keyword>
<comment type="caution">
    <text evidence="2">The sequence shown here is derived from an EMBL/GenBank/DDBJ whole genome shotgun (WGS) entry which is preliminary data.</text>
</comment>
<protein>
    <recommendedName>
        <fullName evidence="4">Secreted protein</fullName>
    </recommendedName>
</protein>
<proteinExistence type="predicted"/>
<evidence type="ECO:0000313" key="3">
    <source>
        <dbReference type="Proteomes" id="UP001562425"/>
    </source>
</evidence>
<evidence type="ECO:0000313" key="2">
    <source>
        <dbReference type="EMBL" id="KAL1396057.1"/>
    </source>
</evidence>
<dbReference type="EMBL" id="JBEHCU010006860">
    <property type="protein sequence ID" value="KAL1396057.1"/>
    <property type="molecule type" value="Genomic_DNA"/>
</dbReference>
<dbReference type="AlphaFoldDB" id="A0ABD1D8T2"/>
<evidence type="ECO:0000256" key="1">
    <source>
        <dbReference type="SAM" id="SignalP"/>
    </source>
</evidence>
<feature type="chain" id="PRO_5044748497" description="Secreted protein" evidence="1">
    <location>
        <begin position="21"/>
        <end position="77"/>
    </location>
</feature>
<dbReference type="Proteomes" id="UP001562425">
    <property type="component" value="Unassembled WGS sequence"/>
</dbReference>
<name>A0ABD1D8T2_CULPP</name>